<dbReference type="InterPro" id="IPR000340">
    <property type="entry name" value="Dual-sp_phosphatase_cat-dom"/>
</dbReference>
<dbReference type="GO" id="GO:0042995">
    <property type="term" value="C:cell projection"/>
    <property type="evidence" value="ECO:0007669"/>
    <property type="project" value="TreeGrafter"/>
</dbReference>
<dbReference type="GO" id="GO:0004725">
    <property type="term" value="F:protein tyrosine phosphatase activity"/>
    <property type="evidence" value="ECO:0007669"/>
    <property type="project" value="TreeGrafter"/>
</dbReference>
<dbReference type="InterPro" id="IPR016130">
    <property type="entry name" value="Tyr_Pase_AS"/>
</dbReference>
<dbReference type="AlphaFoldDB" id="A0A2T0FIM2"/>
<dbReference type="EMBL" id="NDIQ01000021">
    <property type="protein sequence ID" value="PRT54807.1"/>
    <property type="molecule type" value="Genomic_DNA"/>
</dbReference>
<dbReference type="GeneID" id="36516175"/>
<dbReference type="InterPro" id="IPR029023">
    <property type="entry name" value="Tensin_phosphatase"/>
</dbReference>
<dbReference type="OrthoDB" id="16692at2759"/>
<dbReference type="PROSITE" id="PS51181">
    <property type="entry name" value="PPASE_TENSIN"/>
    <property type="match status" value="1"/>
</dbReference>
<reference evidence="5 6" key="1">
    <citation type="submission" date="2017-04" db="EMBL/GenBank/DDBJ databases">
        <title>Genome sequencing of [Candida] sorbophila.</title>
        <authorList>
            <person name="Ahn J.O."/>
        </authorList>
    </citation>
    <scope>NUCLEOTIDE SEQUENCE [LARGE SCALE GENOMIC DNA]</scope>
    <source>
        <strain evidence="5 6">DS02</strain>
    </source>
</reference>
<dbReference type="GO" id="GO:0016314">
    <property type="term" value="F:phosphatidylinositol-3,4,5-trisphosphate 3-phosphatase activity"/>
    <property type="evidence" value="ECO:0007669"/>
    <property type="project" value="UniProtKB-EC"/>
</dbReference>
<dbReference type="InterPro" id="IPR000387">
    <property type="entry name" value="Tyr_Pase_dom"/>
</dbReference>
<dbReference type="InterPro" id="IPR029021">
    <property type="entry name" value="Prot-tyrosine_phosphatase-like"/>
</dbReference>
<dbReference type="PANTHER" id="PTHR12305:SF81">
    <property type="entry name" value="PHOSPHATIDYLINOSITOL 3,4,5-TRISPHOSPHATE 3-PHOSPHATASE AND DUAL-SPECIFICITY PROTEIN PHOSPHATASE PTEN"/>
    <property type="match status" value="1"/>
</dbReference>
<evidence type="ECO:0000256" key="1">
    <source>
        <dbReference type="ARBA" id="ARBA00013015"/>
    </source>
</evidence>
<dbReference type="CDD" id="cd14497">
    <property type="entry name" value="PTP_PTEN-like"/>
    <property type="match status" value="1"/>
</dbReference>
<dbReference type="PROSITE" id="PS50056">
    <property type="entry name" value="TYR_PHOSPHATASE_2"/>
    <property type="match status" value="1"/>
</dbReference>
<evidence type="ECO:0000313" key="6">
    <source>
        <dbReference type="Proteomes" id="UP000238350"/>
    </source>
</evidence>
<feature type="domain" description="Tyrosine specific protein phosphatases" evidence="3">
    <location>
        <begin position="101"/>
        <end position="165"/>
    </location>
</feature>
<organism evidence="5 6">
    <name type="scientific">Wickerhamiella sorbophila</name>
    <dbReference type="NCBI Taxonomy" id="45607"/>
    <lineage>
        <taxon>Eukaryota</taxon>
        <taxon>Fungi</taxon>
        <taxon>Dikarya</taxon>
        <taxon>Ascomycota</taxon>
        <taxon>Saccharomycotina</taxon>
        <taxon>Dipodascomycetes</taxon>
        <taxon>Dipodascales</taxon>
        <taxon>Trichomonascaceae</taxon>
        <taxon>Wickerhamiella</taxon>
    </lineage>
</organism>
<comment type="caution">
    <text evidence="5">The sequence shown here is derived from an EMBL/GenBank/DDBJ whole genome shotgun (WGS) entry which is preliminary data.</text>
</comment>
<dbReference type="GO" id="GO:0051896">
    <property type="term" value="P:regulation of phosphatidylinositol 3-kinase/protein kinase B signal transduction"/>
    <property type="evidence" value="ECO:0007669"/>
    <property type="project" value="TreeGrafter"/>
</dbReference>
<gene>
    <name evidence="5" type="ORF">B9G98_02427</name>
</gene>
<dbReference type="SUPFAM" id="SSF52799">
    <property type="entry name" value="(Phosphotyrosine protein) phosphatases II"/>
    <property type="match status" value="1"/>
</dbReference>
<accession>A0A2T0FIM2</accession>
<evidence type="ECO:0000313" key="5">
    <source>
        <dbReference type="EMBL" id="PRT54807.1"/>
    </source>
</evidence>
<protein>
    <recommendedName>
        <fullName evidence="1">phosphatidylinositol-3,4,5-trisphosphate 3-phosphatase</fullName>
        <ecNumber evidence="1">3.1.3.67</ecNumber>
    </recommendedName>
</protein>
<evidence type="ECO:0000256" key="2">
    <source>
        <dbReference type="ARBA" id="ARBA00022801"/>
    </source>
</evidence>
<evidence type="ECO:0000259" key="4">
    <source>
        <dbReference type="PROSITE" id="PS51181"/>
    </source>
</evidence>
<dbReference type="PANTHER" id="PTHR12305">
    <property type="entry name" value="PHOSPHATASE WITH HOMOLOGY TO TENSIN"/>
    <property type="match status" value="1"/>
</dbReference>
<name>A0A2T0FIM2_9ASCO</name>
<dbReference type="EC" id="3.1.3.67" evidence="1"/>
<feature type="domain" description="Phosphatase tensin-type" evidence="4">
    <location>
        <begin position="13"/>
        <end position="188"/>
    </location>
</feature>
<dbReference type="Pfam" id="PF00782">
    <property type="entry name" value="DSPc"/>
    <property type="match status" value="1"/>
</dbReference>
<proteinExistence type="predicted"/>
<dbReference type="GO" id="GO:0005634">
    <property type="term" value="C:nucleus"/>
    <property type="evidence" value="ECO:0007669"/>
    <property type="project" value="TreeGrafter"/>
</dbReference>
<dbReference type="Gene3D" id="3.90.190.10">
    <property type="entry name" value="Protein tyrosine phosphatase superfamily"/>
    <property type="match status" value="1"/>
</dbReference>
<keyword evidence="6" id="KW-1185">Reference proteome</keyword>
<keyword evidence="2" id="KW-0378">Hydrolase</keyword>
<dbReference type="PROSITE" id="PS00383">
    <property type="entry name" value="TYR_PHOSPHATASE_1"/>
    <property type="match status" value="1"/>
</dbReference>
<dbReference type="Proteomes" id="UP000238350">
    <property type="component" value="Unassembled WGS sequence"/>
</dbReference>
<dbReference type="STRING" id="45607.A0A2T0FIM2"/>
<dbReference type="InterPro" id="IPR051281">
    <property type="entry name" value="Dual-spec_lipid-protein_phosph"/>
</dbReference>
<evidence type="ECO:0000259" key="3">
    <source>
        <dbReference type="PROSITE" id="PS50056"/>
    </source>
</evidence>
<sequence>MDMLRSLVSFRRNTFKDAQGSIDLTYVTPQLIVASMPTTAYWETYYRTGVEELRKFLQNHHDENWHIWNLQMPDERGYNEEDFAFKVTLRPVPDHCAIPFGLLIAIVREINDYLVQNSNNVALIHCKAGQGRSGSVACAYLQVYHHHTFETANSMFTLKRIRPFMGPGVSIASQVRYLRYIDDWNASGQFPLDALQHMRVQLRCIVLRNPLSMDFKVRVADFGSEYVVHNEAEWTTDQRTSNSGSSIIVLRPSRSAPLWLAPDIQLTFTRSVSVAGVNLTHTAASAWFNAFMETARLAAAETVRIPTSAAPTPSMSPESPLKGRFSCNWANFEGFWGTSLRGPPAFESMEVYWQ</sequence>
<dbReference type="GO" id="GO:0005886">
    <property type="term" value="C:plasma membrane"/>
    <property type="evidence" value="ECO:0007669"/>
    <property type="project" value="TreeGrafter"/>
</dbReference>
<dbReference type="RefSeq" id="XP_024664752.1">
    <property type="nucleotide sequence ID" value="XM_024808984.1"/>
</dbReference>
<dbReference type="GO" id="GO:0005829">
    <property type="term" value="C:cytosol"/>
    <property type="evidence" value="ECO:0007669"/>
    <property type="project" value="TreeGrafter"/>
</dbReference>
<dbReference type="GO" id="GO:0043491">
    <property type="term" value="P:phosphatidylinositol 3-kinase/protein kinase B signal transduction"/>
    <property type="evidence" value="ECO:0007669"/>
    <property type="project" value="TreeGrafter"/>
</dbReference>
<dbReference type="GO" id="GO:0046856">
    <property type="term" value="P:phosphatidylinositol dephosphorylation"/>
    <property type="evidence" value="ECO:0007669"/>
    <property type="project" value="TreeGrafter"/>
</dbReference>